<proteinExistence type="predicted"/>
<evidence type="ECO:0000313" key="1">
    <source>
        <dbReference type="EMBL" id="BBH05377.1"/>
    </source>
</evidence>
<reference evidence="1" key="1">
    <citation type="journal article" date="2019" name="Science">
        <title>Mutation of a bHLH transcription factor allowed almond domestication.</title>
        <authorList>
            <person name="Sanchez-Perez R."/>
            <person name="Pavan S."/>
            <person name="Mazzeo R."/>
            <person name="Moldovan C."/>
            <person name="Aiese Cigliano R."/>
            <person name="Del Cueto J."/>
            <person name="Ricciardi F."/>
            <person name="Lotti C."/>
            <person name="Ricciardi L."/>
            <person name="Dicenta F."/>
            <person name="Lopez-Marques R.L."/>
            <person name="Lindberg Moller B."/>
        </authorList>
    </citation>
    <scope>NUCLEOTIDE SEQUENCE</scope>
</reference>
<gene>
    <name evidence="1" type="ORF">Prudu_016744</name>
</gene>
<dbReference type="EMBL" id="AP019302">
    <property type="protein sequence ID" value="BBH05377.1"/>
    <property type="molecule type" value="Genomic_DNA"/>
</dbReference>
<name>A0A4Y1RND0_PRUDU</name>
<dbReference type="AlphaFoldDB" id="A0A4Y1RND0"/>
<organism evidence="1">
    <name type="scientific">Prunus dulcis</name>
    <name type="common">Almond</name>
    <name type="synonym">Amygdalus dulcis</name>
    <dbReference type="NCBI Taxonomy" id="3755"/>
    <lineage>
        <taxon>Eukaryota</taxon>
        <taxon>Viridiplantae</taxon>
        <taxon>Streptophyta</taxon>
        <taxon>Embryophyta</taxon>
        <taxon>Tracheophyta</taxon>
        <taxon>Spermatophyta</taxon>
        <taxon>Magnoliopsida</taxon>
        <taxon>eudicotyledons</taxon>
        <taxon>Gunneridae</taxon>
        <taxon>Pentapetalae</taxon>
        <taxon>rosids</taxon>
        <taxon>fabids</taxon>
        <taxon>Rosales</taxon>
        <taxon>Rosaceae</taxon>
        <taxon>Amygdaloideae</taxon>
        <taxon>Amygdaleae</taxon>
        <taxon>Prunus</taxon>
    </lineage>
</organism>
<sequence>MKMRDEPIRGKEINSEATNCYCGRVARLQISWIEANPFEGSRLVQNLGQWFGQ</sequence>
<protein>
    <submittedName>
        <fullName evidence="1">Uncharacterized protein</fullName>
    </submittedName>
</protein>
<accession>A0A4Y1RND0</accession>